<evidence type="ECO:0000313" key="2">
    <source>
        <dbReference type="Proteomes" id="UP001057279"/>
    </source>
</evidence>
<keyword evidence="2" id="KW-1185">Reference proteome</keyword>
<gene>
    <name evidence="1" type="ORF">MJG53_014201</name>
</gene>
<reference evidence="1" key="1">
    <citation type="submission" date="2022-03" db="EMBL/GenBank/DDBJ databases">
        <title>Genomic analyses of argali, domestic sheep and their hybrids provide insights into chromosomal evolution, heterosis and genetic basis of agronomic traits.</title>
        <authorList>
            <person name="Li M."/>
        </authorList>
    </citation>
    <scope>NUCLEOTIDE SEQUENCE</scope>
    <source>
        <strain evidence="1">F1 hybrid</strain>
    </source>
</reference>
<comment type="caution">
    <text evidence="1">The sequence shown here is derived from an EMBL/GenBank/DDBJ whole genome shotgun (WGS) entry which is preliminary data.</text>
</comment>
<evidence type="ECO:0000313" key="1">
    <source>
        <dbReference type="EMBL" id="KAI4568583.1"/>
    </source>
</evidence>
<dbReference type="EMBL" id="CM043042">
    <property type="protein sequence ID" value="KAI4568583.1"/>
    <property type="molecule type" value="Genomic_DNA"/>
</dbReference>
<proteinExistence type="predicted"/>
<sequence>MPPDEAYQQVRLLPVPHPGTCTDSPSARVLTEHHHVPRKLPVAEESRTGPVPASVQGSRMDNKQATKSTRQIIAAARRPDSTAGLAGEPAPSRLPPAAVTALFVKTALDVVPDVYRASAVVSLRGVCYSGCMTDNCLKAQMSSSTHLGRVLLSQKPFAPSTGPSAGSHVHHPTLIYLDQVQTQAGVFTHMFR</sequence>
<name>A0ACB9UG90_9CETA</name>
<protein>
    <submittedName>
        <fullName evidence="1">Uncharacterized protein</fullName>
    </submittedName>
</protein>
<dbReference type="Proteomes" id="UP001057279">
    <property type="component" value="Linkage Group LG17"/>
</dbReference>
<accession>A0ACB9UG90</accession>
<organism evidence="1 2">
    <name type="scientific">Ovis ammon polii x Ovis aries</name>
    <dbReference type="NCBI Taxonomy" id="2918886"/>
    <lineage>
        <taxon>Eukaryota</taxon>
        <taxon>Metazoa</taxon>
        <taxon>Chordata</taxon>
        <taxon>Craniata</taxon>
        <taxon>Vertebrata</taxon>
        <taxon>Euteleostomi</taxon>
        <taxon>Mammalia</taxon>
        <taxon>Eutheria</taxon>
        <taxon>Laurasiatheria</taxon>
        <taxon>Artiodactyla</taxon>
        <taxon>Ruminantia</taxon>
        <taxon>Pecora</taxon>
        <taxon>Bovidae</taxon>
        <taxon>Caprinae</taxon>
        <taxon>Ovis</taxon>
    </lineage>
</organism>